<dbReference type="OrthoDB" id="370514at2759"/>
<name>A0A0D9QNT4_PLAFR</name>
<dbReference type="VEuPathDB" id="PlasmoDB:AK88_01919"/>
<dbReference type="GeneID" id="24267233"/>
<organism evidence="2 3">
    <name type="scientific">Plasmodium fragile</name>
    <dbReference type="NCBI Taxonomy" id="5857"/>
    <lineage>
        <taxon>Eukaryota</taxon>
        <taxon>Sar</taxon>
        <taxon>Alveolata</taxon>
        <taxon>Apicomplexa</taxon>
        <taxon>Aconoidasida</taxon>
        <taxon>Haemosporida</taxon>
        <taxon>Plasmodiidae</taxon>
        <taxon>Plasmodium</taxon>
        <taxon>Plasmodium (Plasmodium)</taxon>
    </lineage>
</organism>
<evidence type="ECO:0000313" key="3">
    <source>
        <dbReference type="Proteomes" id="UP000054561"/>
    </source>
</evidence>
<proteinExistence type="predicted"/>
<evidence type="ECO:0000313" key="2">
    <source>
        <dbReference type="EMBL" id="KJP88467.1"/>
    </source>
</evidence>
<dbReference type="EMBL" id="KQ001661">
    <property type="protein sequence ID" value="KJP88467.1"/>
    <property type="molecule type" value="Genomic_DNA"/>
</dbReference>
<protein>
    <submittedName>
        <fullName evidence="2">Uncharacterized protein</fullName>
    </submittedName>
</protein>
<evidence type="ECO:0000256" key="1">
    <source>
        <dbReference type="SAM" id="MobiDB-lite"/>
    </source>
</evidence>
<feature type="compositionally biased region" description="Basic and acidic residues" evidence="1">
    <location>
        <begin position="92"/>
        <end position="106"/>
    </location>
</feature>
<sequence length="416" mass="48879">MKEETQTNYHLSVKNVNFFKSALALLSVDDNKSNSAVRRSTGNQGEVDSCILFNLFGDGLMLRSWSRCKQIYCFLFLDSDCFTSHSILHQREERRRQSMHGEERLVERRRRRPSDSSTGGTNDPCGSHPSSALSEGACSRSHTPREKRSIHDYTNACMGEDSHEDDTNSVNSDHLYTTHAINMESNNLIKLKTVSPLKVKPAHSNKTEDDNEDEYFIRKKIYEQIDEDKKKKKKNMEFLVCQYELLRAVEFLDPVLLNIKFDYNNRKLIVHLTDEDGDTSETSVRIIVDHYYEISKLEKYTFLHNDYNFFCMQSTTFSFYLDYLIKSSDEYITFYITEYNNDSTAVLKMETKNKNYQRSVQLMPKENFHDFKSEKSQIFKYRIKDLSRINQALKISSHLRMDFQENGLLRFQFTLK</sequence>
<dbReference type="OMA" id="LCYFVQP"/>
<dbReference type="AlphaFoldDB" id="A0A0D9QNT4"/>
<reference evidence="2 3" key="1">
    <citation type="submission" date="2014-03" db="EMBL/GenBank/DDBJ databases">
        <title>The Genome Sequence of Plasmodium fragile nilgiri.</title>
        <authorList>
            <consortium name="The Broad Institute Genomics Platform"/>
            <consortium name="The Broad Institute Genome Sequencing Center for Infectious Disease"/>
            <person name="Neafsey D."/>
            <person name="Duraisingh M."/>
            <person name="Young S.K."/>
            <person name="Zeng Q."/>
            <person name="Gargeya S."/>
            <person name="Abouelleil A."/>
            <person name="Alvarado L."/>
            <person name="Chapman S.B."/>
            <person name="Gainer-Dewar J."/>
            <person name="Goldberg J."/>
            <person name="Griggs A."/>
            <person name="Gujja S."/>
            <person name="Hansen M."/>
            <person name="Howarth C."/>
            <person name="Imamovic A."/>
            <person name="Larimer J."/>
            <person name="Pearson M."/>
            <person name="Poon T.W."/>
            <person name="Priest M."/>
            <person name="Roberts A."/>
            <person name="Saif S."/>
            <person name="Shea T."/>
            <person name="Sykes S."/>
            <person name="Wortman J."/>
            <person name="Nusbaum C."/>
            <person name="Birren B."/>
        </authorList>
    </citation>
    <scope>NUCLEOTIDE SEQUENCE [LARGE SCALE GENOMIC DNA]</scope>
    <source>
        <strain evidence="3">nilgiri</strain>
    </source>
</reference>
<accession>A0A0D9QNT4</accession>
<dbReference type="Proteomes" id="UP000054561">
    <property type="component" value="Unassembled WGS sequence"/>
</dbReference>
<keyword evidence="3" id="KW-1185">Reference proteome</keyword>
<dbReference type="SUPFAM" id="SSF55979">
    <property type="entry name" value="DNA clamp"/>
    <property type="match status" value="1"/>
</dbReference>
<dbReference type="InterPro" id="IPR046938">
    <property type="entry name" value="DNA_clamp_sf"/>
</dbReference>
<dbReference type="RefSeq" id="XP_012334977.1">
    <property type="nucleotide sequence ID" value="XM_012479554.1"/>
</dbReference>
<gene>
    <name evidence="2" type="ORF">AK88_01919</name>
</gene>
<dbReference type="Gene3D" id="3.70.10.10">
    <property type="match status" value="1"/>
</dbReference>
<feature type="region of interest" description="Disordered" evidence="1">
    <location>
        <begin position="92"/>
        <end position="147"/>
    </location>
</feature>